<proteinExistence type="inferred from homology"/>
<evidence type="ECO:0000313" key="7">
    <source>
        <dbReference type="Proteomes" id="UP000238605"/>
    </source>
</evidence>
<sequence>MMGMGWSGSRHAGGSGTVACGRRTLQSHPSAMKSPVSSHQLATQLHSLGVRPGDLLVVHTAFSEVGPVEGGPQGFIDALLRSVGPMGTLMMPSLADHDDLFDPAATPCRNMGVVADTFWRLPGVLRSDNPHAFAARGPLAGQLLAPHSVVVPHGPDSPPGRAIVAGGKVLLAGVGHDANTTIHVAENVAGVGYGFEARSVVRLDGALVELRYREIDHCCRGFERVGDELRRRGWQTTGLLGHAEAVLAPSAQVFEAASALLGHHAEALLCPQGQCNYCDAARRAASPDDHRHGVPA</sequence>
<comment type="similarity">
    <text evidence="1 5">Belongs to the antibiotic N-acetyltransferase family.</text>
</comment>
<keyword evidence="4 5" id="KW-0012">Acyltransferase</keyword>
<accession>A0A2S5SQL7</accession>
<dbReference type="GO" id="GO:0046677">
    <property type="term" value="P:response to antibiotic"/>
    <property type="evidence" value="ECO:0007669"/>
    <property type="project" value="UniProtKB-KW"/>
</dbReference>
<reference evidence="6 7" key="1">
    <citation type="submission" date="2018-02" db="EMBL/GenBank/DDBJ databases">
        <title>Reclassifiation of [Polyangium] brachysporum DSM 7029 as Guopingzhaonella breviflexa gen. nov., sp. nov., a member of the family Comamonadaceae.</title>
        <authorList>
            <person name="Tang B."/>
        </authorList>
    </citation>
    <scope>NUCLEOTIDE SEQUENCE [LARGE SCALE GENOMIC DNA]</scope>
    <source>
        <strain evidence="6 7">BCRC 80649</strain>
    </source>
</reference>
<dbReference type="GO" id="GO:0046353">
    <property type="term" value="F:aminoglycoside 3-N-acetyltransferase activity"/>
    <property type="evidence" value="ECO:0007669"/>
    <property type="project" value="UniProtKB-EC"/>
</dbReference>
<evidence type="ECO:0000256" key="3">
    <source>
        <dbReference type="ARBA" id="ARBA00022679"/>
    </source>
</evidence>
<dbReference type="Pfam" id="PF02522">
    <property type="entry name" value="Antibiotic_NAT"/>
    <property type="match status" value="1"/>
</dbReference>
<dbReference type="AlphaFoldDB" id="A0A2S5SQL7"/>
<dbReference type="PANTHER" id="PTHR11104:SF0">
    <property type="entry name" value="SPBETA PROPHAGE-DERIVED AMINOGLYCOSIDE N(3')-ACETYLTRANSFERASE-LIKE PROTEIN YOKD"/>
    <property type="match status" value="1"/>
</dbReference>
<dbReference type="SUPFAM" id="SSF110710">
    <property type="entry name" value="TTHA0583/YokD-like"/>
    <property type="match status" value="1"/>
</dbReference>
<name>A0A2S5SQL7_9BURK</name>
<dbReference type="PANTHER" id="PTHR11104">
    <property type="entry name" value="AMINOGLYCOSIDE N3-ACETYLTRANSFERASE"/>
    <property type="match status" value="1"/>
</dbReference>
<keyword evidence="5" id="KW-0046">Antibiotic resistance</keyword>
<evidence type="ECO:0000256" key="1">
    <source>
        <dbReference type="ARBA" id="ARBA00006383"/>
    </source>
</evidence>
<keyword evidence="3 5" id="KW-0808">Transferase</keyword>
<comment type="caution">
    <text evidence="6">The sequence shown here is derived from an EMBL/GenBank/DDBJ whole genome shotgun (WGS) entry which is preliminary data.</text>
</comment>
<dbReference type="EC" id="2.3.1.-" evidence="5"/>
<dbReference type="Proteomes" id="UP000238605">
    <property type="component" value="Unassembled WGS sequence"/>
</dbReference>
<dbReference type="OrthoDB" id="7330654at2"/>
<organism evidence="6 7">
    <name type="scientific">Caldimonas caldifontis</name>
    <dbReference type="NCBI Taxonomy" id="1452508"/>
    <lineage>
        <taxon>Bacteria</taxon>
        <taxon>Pseudomonadati</taxon>
        <taxon>Pseudomonadota</taxon>
        <taxon>Betaproteobacteria</taxon>
        <taxon>Burkholderiales</taxon>
        <taxon>Sphaerotilaceae</taxon>
        <taxon>Caldimonas</taxon>
    </lineage>
</organism>
<evidence type="ECO:0000256" key="4">
    <source>
        <dbReference type="ARBA" id="ARBA00023315"/>
    </source>
</evidence>
<dbReference type="EMBL" id="PSNX01000018">
    <property type="protein sequence ID" value="PPE64999.1"/>
    <property type="molecule type" value="Genomic_DNA"/>
</dbReference>
<gene>
    <name evidence="6" type="ORF">C1704_16570</name>
</gene>
<evidence type="ECO:0000256" key="5">
    <source>
        <dbReference type="RuleBase" id="RU365031"/>
    </source>
</evidence>
<keyword evidence="7" id="KW-1185">Reference proteome</keyword>
<comment type="catalytic activity">
    <reaction evidence="5">
        <text>a 2-deoxystreptamine antibiotic + acetyl-CoA = an N(3)-acetyl-2-deoxystreptamine antibiotic + CoA + H(+)</text>
        <dbReference type="Rhea" id="RHEA:12665"/>
        <dbReference type="ChEBI" id="CHEBI:15378"/>
        <dbReference type="ChEBI" id="CHEBI:57287"/>
        <dbReference type="ChEBI" id="CHEBI:57288"/>
        <dbReference type="ChEBI" id="CHEBI:57921"/>
        <dbReference type="ChEBI" id="CHEBI:77452"/>
        <dbReference type="EC" id="2.3.1.81"/>
    </reaction>
</comment>
<dbReference type="InterPro" id="IPR028345">
    <property type="entry name" value="Antibiotic_NAT-like"/>
</dbReference>
<evidence type="ECO:0000313" key="6">
    <source>
        <dbReference type="EMBL" id="PPE64999.1"/>
    </source>
</evidence>
<evidence type="ECO:0000256" key="2">
    <source>
        <dbReference type="ARBA" id="ARBA00012882"/>
    </source>
</evidence>
<protein>
    <recommendedName>
        <fullName evidence="2 5">Aminoglycoside N(3)-acetyltransferase</fullName>
        <ecNumber evidence="5">2.3.1.-</ecNumber>
    </recommendedName>
</protein>
<dbReference type="InterPro" id="IPR003679">
    <property type="entry name" value="Amioglycoside_AcTrfase"/>
</dbReference>